<name>A0A016TYP9_9BILA</name>
<accession>A0A016TYP9</accession>
<protein>
    <submittedName>
        <fullName evidence="1">Uncharacterized protein</fullName>
    </submittedName>
</protein>
<organism evidence="1 2">
    <name type="scientific">Ancylostoma ceylanicum</name>
    <dbReference type="NCBI Taxonomy" id="53326"/>
    <lineage>
        <taxon>Eukaryota</taxon>
        <taxon>Metazoa</taxon>
        <taxon>Ecdysozoa</taxon>
        <taxon>Nematoda</taxon>
        <taxon>Chromadorea</taxon>
        <taxon>Rhabditida</taxon>
        <taxon>Rhabditina</taxon>
        <taxon>Rhabditomorpha</taxon>
        <taxon>Strongyloidea</taxon>
        <taxon>Ancylostomatidae</taxon>
        <taxon>Ancylostomatinae</taxon>
        <taxon>Ancylostoma</taxon>
    </lineage>
</organism>
<dbReference type="AlphaFoldDB" id="A0A016TYP9"/>
<proteinExistence type="predicted"/>
<evidence type="ECO:0000313" key="1">
    <source>
        <dbReference type="EMBL" id="EYC07453.1"/>
    </source>
</evidence>
<dbReference type="OrthoDB" id="5901093at2759"/>
<comment type="caution">
    <text evidence="1">The sequence shown here is derived from an EMBL/GenBank/DDBJ whole genome shotgun (WGS) entry which is preliminary data.</text>
</comment>
<dbReference type="EMBL" id="JARK01001406">
    <property type="protein sequence ID" value="EYC07453.1"/>
    <property type="molecule type" value="Genomic_DNA"/>
</dbReference>
<reference evidence="2" key="1">
    <citation type="journal article" date="2015" name="Nat. Genet.">
        <title>The genome and transcriptome of the zoonotic hookworm Ancylostoma ceylanicum identify infection-specific gene families.</title>
        <authorList>
            <person name="Schwarz E.M."/>
            <person name="Hu Y."/>
            <person name="Antoshechkin I."/>
            <person name="Miller M.M."/>
            <person name="Sternberg P.W."/>
            <person name="Aroian R.V."/>
        </authorList>
    </citation>
    <scope>NUCLEOTIDE SEQUENCE</scope>
    <source>
        <strain evidence="2">HY135</strain>
    </source>
</reference>
<gene>
    <name evidence="1" type="primary">Acey_s0070.g443</name>
    <name evidence="1" type="ORF">Y032_0070g443</name>
</gene>
<evidence type="ECO:0000313" key="2">
    <source>
        <dbReference type="Proteomes" id="UP000024635"/>
    </source>
</evidence>
<dbReference type="Proteomes" id="UP000024635">
    <property type="component" value="Unassembled WGS sequence"/>
</dbReference>
<keyword evidence="2" id="KW-1185">Reference proteome</keyword>
<sequence>MRIALRHHTRKFQCCIIRGSTENDGVSCASKGPTTAPLIGSATKRWLMPADVSAALSSQVFSVYFGLSCGRTARHDASWRSIPICCLLERCQQYSTRHATWCTHVSRVIAGILKGYVRANYEAAKVNADGVEDIVADMLKKAQANIRRKVRGDRQLYFEK</sequence>